<comment type="caution">
    <text evidence="1">The sequence shown here is derived from an EMBL/GenBank/DDBJ whole genome shotgun (WGS) entry which is preliminary data.</text>
</comment>
<gene>
    <name evidence="1" type="ORF">DPMN_043650</name>
</gene>
<dbReference type="EMBL" id="JAIWYP010000011">
    <property type="protein sequence ID" value="KAH3737074.1"/>
    <property type="molecule type" value="Genomic_DNA"/>
</dbReference>
<organism evidence="1 2">
    <name type="scientific">Dreissena polymorpha</name>
    <name type="common">Zebra mussel</name>
    <name type="synonym">Mytilus polymorpha</name>
    <dbReference type="NCBI Taxonomy" id="45954"/>
    <lineage>
        <taxon>Eukaryota</taxon>
        <taxon>Metazoa</taxon>
        <taxon>Spiralia</taxon>
        <taxon>Lophotrochozoa</taxon>
        <taxon>Mollusca</taxon>
        <taxon>Bivalvia</taxon>
        <taxon>Autobranchia</taxon>
        <taxon>Heteroconchia</taxon>
        <taxon>Euheterodonta</taxon>
        <taxon>Imparidentia</taxon>
        <taxon>Neoheterodontei</taxon>
        <taxon>Myida</taxon>
        <taxon>Dreissenoidea</taxon>
        <taxon>Dreissenidae</taxon>
        <taxon>Dreissena</taxon>
    </lineage>
</organism>
<name>A0A9D4D366_DREPO</name>
<proteinExistence type="predicted"/>
<dbReference type="Proteomes" id="UP000828390">
    <property type="component" value="Unassembled WGS sequence"/>
</dbReference>
<accession>A0A9D4D366</accession>
<evidence type="ECO:0000313" key="2">
    <source>
        <dbReference type="Proteomes" id="UP000828390"/>
    </source>
</evidence>
<reference evidence="1" key="1">
    <citation type="journal article" date="2019" name="bioRxiv">
        <title>The Genome of the Zebra Mussel, Dreissena polymorpha: A Resource for Invasive Species Research.</title>
        <authorList>
            <person name="McCartney M.A."/>
            <person name="Auch B."/>
            <person name="Kono T."/>
            <person name="Mallez S."/>
            <person name="Zhang Y."/>
            <person name="Obille A."/>
            <person name="Becker A."/>
            <person name="Abrahante J.E."/>
            <person name="Garbe J."/>
            <person name="Badalamenti J.P."/>
            <person name="Herman A."/>
            <person name="Mangelson H."/>
            <person name="Liachko I."/>
            <person name="Sullivan S."/>
            <person name="Sone E.D."/>
            <person name="Koren S."/>
            <person name="Silverstein K.A.T."/>
            <person name="Beckman K.B."/>
            <person name="Gohl D.M."/>
        </authorList>
    </citation>
    <scope>NUCLEOTIDE SEQUENCE</scope>
    <source>
        <strain evidence="1">Duluth1</strain>
        <tissue evidence="1">Whole animal</tissue>
    </source>
</reference>
<protein>
    <submittedName>
        <fullName evidence="1">Uncharacterized protein</fullName>
    </submittedName>
</protein>
<evidence type="ECO:0000313" key="1">
    <source>
        <dbReference type="EMBL" id="KAH3737074.1"/>
    </source>
</evidence>
<reference evidence="1" key="2">
    <citation type="submission" date="2020-11" db="EMBL/GenBank/DDBJ databases">
        <authorList>
            <person name="McCartney M.A."/>
            <person name="Auch B."/>
            <person name="Kono T."/>
            <person name="Mallez S."/>
            <person name="Becker A."/>
            <person name="Gohl D.M."/>
            <person name="Silverstein K.A.T."/>
            <person name="Koren S."/>
            <person name="Bechman K.B."/>
            <person name="Herman A."/>
            <person name="Abrahante J.E."/>
            <person name="Garbe J."/>
        </authorList>
    </citation>
    <scope>NUCLEOTIDE SEQUENCE</scope>
    <source>
        <strain evidence="1">Duluth1</strain>
        <tissue evidence="1">Whole animal</tissue>
    </source>
</reference>
<keyword evidence="2" id="KW-1185">Reference proteome</keyword>
<dbReference type="AlphaFoldDB" id="A0A9D4D366"/>
<sequence>MFPLTGFRVWRQSLAEHGEAGKLYQELTGCGERLYPVLLTPCQRYQTTGGEIRGQGKVRVINQSGKVALNMAPLLKQFHVHQRVEEFL</sequence>